<comment type="subcellular location">
    <subcellularLocation>
        <location evidence="1">Cell membrane</location>
        <topology evidence="1">Multi-pass membrane protein</topology>
    </subcellularLocation>
</comment>
<feature type="transmembrane region" description="Helical" evidence="14">
    <location>
        <begin position="353"/>
        <end position="373"/>
    </location>
</feature>
<organism evidence="15 16">
    <name type="scientific">Acidiphilium iwatense</name>
    <dbReference type="NCBI Taxonomy" id="768198"/>
    <lineage>
        <taxon>Bacteria</taxon>
        <taxon>Pseudomonadati</taxon>
        <taxon>Pseudomonadota</taxon>
        <taxon>Alphaproteobacteria</taxon>
        <taxon>Acetobacterales</taxon>
        <taxon>Acidocellaceae</taxon>
        <taxon>Acidiphilium</taxon>
    </lineage>
</organism>
<evidence type="ECO:0000313" key="15">
    <source>
        <dbReference type="EMBL" id="MCF3946382.1"/>
    </source>
</evidence>
<feature type="transmembrane region" description="Helical" evidence="14">
    <location>
        <begin position="84"/>
        <end position="108"/>
    </location>
</feature>
<dbReference type="PANTHER" id="PTHR13285:SF23">
    <property type="entry name" value="TEICHOIC ACID D-ALANYLTRANSFERASE"/>
    <property type="match status" value="1"/>
</dbReference>
<keyword evidence="8" id="KW-0016">Alginate biosynthesis</keyword>
<evidence type="ECO:0000256" key="2">
    <source>
        <dbReference type="ARBA" id="ARBA00005182"/>
    </source>
</evidence>
<name>A0ABS9DUI1_9PROT</name>
<feature type="transmembrane region" description="Helical" evidence="14">
    <location>
        <begin position="458"/>
        <end position="477"/>
    </location>
</feature>
<feature type="transmembrane region" description="Helical" evidence="14">
    <location>
        <begin position="6"/>
        <end position="24"/>
    </location>
</feature>
<dbReference type="Proteomes" id="UP001521209">
    <property type="component" value="Unassembled WGS sequence"/>
</dbReference>
<feature type="transmembrane region" description="Helical" evidence="14">
    <location>
        <begin position="385"/>
        <end position="407"/>
    </location>
</feature>
<evidence type="ECO:0000256" key="5">
    <source>
        <dbReference type="ARBA" id="ARBA00022475"/>
    </source>
</evidence>
<dbReference type="InterPro" id="IPR004299">
    <property type="entry name" value="MBOAT_fam"/>
</dbReference>
<keyword evidence="6 13" id="KW-0808">Transferase</keyword>
<protein>
    <recommendedName>
        <fullName evidence="4">Probable alginate O-acetylase AlgI</fullName>
    </recommendedName>
    <alternativeName>
        <fullName evidence="12">Alginate biosynthesis protein AlgI</fullName>
    </alternativeName>
</protein>
<evidence type="ECO:0000256" key="9">
    <source>
        <dbReference type="ARBA" id="ARBA00022989"/>
    </source>
</evidence>
<evidence type="ECO:0000256" key="11">
    <source>
        <dbReference type="ARBA" id="ARBA00023315"/>
    </source>
</evidence>
<keyword evidence="11 13" id="KW-0012">Acyltransferase</keyword>
<evidence type="ECO:0000256" key="4">
    <source>
        <dbReference type="ARBA" id="ARBA00016084"/>
    </source>
</evidence>
<evidence type="ECO:0000256" key="12">
    <source>
        <dbReference type="ARBA" id="ARBA00031030"/>
    </source>
</evidence>
<dbReference type="PIRSF" id="PIRSF016636">
    <property type="entry name" value="AlgI_DltB"/>
    <property type="match status" value="1"/>
</dbReference>
<proteinExistence type="inferred from homology"/>
<comment type="similarity">
    <text evidence="3 13">Belongs to the membrane-bound acyltransferase family.</text>
</comment>
<evidence type="ECO:0000256" key="1">
    <source>
        <dbReference type="ARBA" id="ARBA00004651"/>
    </source>
</evidence>
<dbReference type="InterPro" id="IPR024194">
    <property type="entry name" value="Ac/AlaTfrase_AlgI/DltB"/>
</dbReference>
<sequence>MLFNSSVFVMGFLPAFLVGFALAGWRFGARAALGFLLLASLFFYAWWKPVFLPLLVGSIVGNYAIVQIMRTARRRKAWLVSGLAANLGLLGWFKYAGLFAATGAAVLGVRLPDLGIILPLGISFFTFQQVMFLVDSYRGEAPSCGFLDYACFVGFFAHLIAGPIVRPREIIPQFARHDGRVRQADLVAGIEIFLLGLAKKLVLADSLAKFADPGFRAAGAGHQLSLVEAWVALLAYGAQIYFDFSGYSDMAIGLARMVGIGFPLNFRSPYQARDISDFWRRWNITLSVFLRDYLYIPLGGNRRGEARRNANLMITMLLGGLWHGAAWSFMLWGGLHGVYLVVHHQWRRTGWRLSGAVVQAITLFAVLIAWVPFRAGTMRACWIMLRGLAGLGGVLLPAMIVRAMPVLRLVARPVAVLPWLGAARTMSVVQGSALLVLAWGIILLAPDIHSLRVRGRNAALVAGFAFTVQALFFAPFARPFIYFQF</sequence>
<evidence type="ECO:0000256" key="10">
    <source>
        <dbReference type="ARBA" id="ARBA00023136"/>
    </source>
</evidence>
<reference evidence="15 16" key="1">
    <citation type="submission" date="2022-01" db="EMBL/GenBank/DDBJ databases">
        <authorList>
            <person name="Won M."/>
            <person name="Kim S.-J."/>
            <person name="Kwon S.-W."/>
        </authorList>
    </citation>
    <scope>NUCLEOTIDE SEQUENCE [LARGE SCALE GENOMIC DNA]</scope>
    <source>
        <strain evidence="15 16">KCTC 23505</strain>
    </source>
</reference>
<feature type="transmembrane region" description="Helical" evidence="14">
    <location>
        <begin position="427"/>
        <end position="446"/>
    </location>
</feature>
<feature type="transmembrane region" description="Helical" evidence="14">
    <location>
        <begin position="312"/>
        <end position="333"/>
    </location>
</feature>
<feature type="transmembrane region" description="Helical" evidence="14">
    <location>
        <begin position="114"/>
        <end position="134"/>
    </location>
</feature>
<dbReference type="Pfam" id="PF03062">
    <property type="entry name" value="MBOAT"/>
    <property type="match status" value="1"/>
</dbReference>
<dbReference type="InterPro" id="IPR028362">
    <property type="entry name" value="AlgI"/>
</dbReference>
<gene>
    <name evidence="15" type="ORF">L2A60_06750</name>
</gene>
<evidence type="ECO:0000256" key="6">
    <source>
        <dbReference type="ARBA" id="ARBA00022679"/>
    </source>
</evidence>
<evidence type="ECO:0000256" key="7">
    <source>
        <dbReference type="ARBA" id="ARBA00022692"/>
    </source>
</evidence>
<accession>A0ABS9DUI1</accession>
<evidence type="ECO:0000256" key="14">
    <source>
        <dbReference type="SAM" id="Phobius"/>
    </source>
</evidence>
<dbReference type="RefSeq" id="WP_235703616.1">
    <property type="nucleotide sequence ID" value="NZ_JAKGBZ010000009.1"/>
</dbReference>
<comment type="caution">
    <text evidence="15">The sequence shown here is derived from an EMBL/GenBank/DDBJ whole genome shotgun (WGS) entry which is preliminary data.</text>
</comment>
<keyword evidence="9 14" id="KW-1133">Transmembrane helix</keyword>
<feature type="transmembrane region" description="Helical" evidence="14">
    <location>
        <begin position="53"/>
        <end position="72"/>
    </location>
</feature>
<keyword evidence="5 13" id="KW-1003">Cell membrane</keyword>
<keyword evidence="7 14" id="KW-0812">Transmembrane</keyword>
<evidence type="ECO:0000256" key="8">
    <source>
        <dbReference type="ARBA" id="ARBA00022841"/>
    </source>
</evidence>
<dbReference type="PIRSF" id="PIRSF500217">
    <property type="entry name" value="AlgI"/>
    <property type="match status" value="1"/>
</dbReference>
<keyword evidence="16" id="KW-1185">Reference proteome</keyword>
<keyword evidence="10 13" id="KW-0472">Membrane</keyword>
<evidence type="ECO:0000313" key="16">
    <source>
        <dbReference type="Proteomes" id="UP001521209"/>
    </source>
</evidence>
<evidence type="ECO:0000256" key="13">
    <source>
        <dbReference type="PIRNR" id="PIRNR016636"/>
    </source>
</evidence>
<dbReference type="PANTHER" id="PTHR13285">
    <property type="entry name" value="ACYLTRANSFERASE"/>
    <property type="match status" value="1"/>
</dbReference>
<dbReference type="InterPro" id="IPR051085">
    <property type="entry name" value="MB_O-acyltransferase"/>
</dbReference>
<comment type="pathway">
    <text evidence="2">Glycan biosynthesis; alginate biosynthesis.</text>
</comment>
<evidence type="ECO:0000256" key="3">
    <source>
        <dbReference type="ARBA" id="ARBA00010323"/>
    </source>
</evidence>
<dbReference type="EMBL" id="JAKGBZ010000009">
    <property type="protein sequence ID" value="MCF3946382.1"/>
    <property type="molecule type" value="Genomic_DNA"/>
</dbReference>